<dbReference type="SUPFAM" id="SSF52833">
    <property type="entry name" value="Thioredoxin-like"/>
    <property type="match status" value="1"/>
</dbReference>
<gene>
    <name evidence="1" type="ORF">DBRI00130_LOCUS41507</name>
</gene>
<organism evidence="1">
    <name type="scientific">Ditylum brightwellii</name>
    <dbReference type="NCBI Taxonomy" id="49249"/>
    <lineage>
        <taxon>Eukaryota</taxon>
        <taxon>Sar</taxon>
        <taxon>Stramenopiles</taxon>
        <taxon>Ochrophyta</taxon>
        <taxon>Bacillariophyta</taxon>
        <taxon>Mediophyceae</taxon>
        <taxon>Lithodesmiophycidae</taxon>
        <taxon>Lithodesmiales</taxon>
        <taxon>Lithodesmiaceae</taxon>
        <taxon>Ditylum</taxon>
    </lineage>
</organism>
<reference evidence="1" key="1">
    <citation type="submission" date="2021-01" db="EMBL/GenBank/DDBJ databases">
        <authorList>
            <person name="Corre E."/>
            <person name="Pelletier E."/>
            <person name="Niang G."/>
            <person name="Scheremetjew M."/>
            <person name="Finn R."/>
            <person name="Kale V."/>
            <person name="Holt S."/>
            <person name="Cochrane G."/>
            <person name="Meng A."/>
            <person name="Brown T."/>
            <person name="Cohen L."/>
        </authorList>
    </citation>
    <scope>NUCLEOTIDE SEQUENCE</scope>
    <source>
        <strain evidence="1">GSO104</strain>
    </source>
</reference>
<accession>A0A7S4T1T6</accession>
<proteinExistence type="predicted"/>
<dbReference type="EMBL" id="HBNS01057695">
    <property type="protein sequence ID" value="CAE4662231.1"/>
    <property type="molecule type" value="Transcribed_RNA"/>
</dbReference>
<protein>
    <recommendedName>
        <fullName evidence="2">Thioredoxin domain-containing protein</fullName>
    </recommendedName>
</protein>
<evidence type="ECO:0000313" key="1">
    <source>
        <dbReference type="EMBL" id="CAE4662231.1"/>
    </source>
</evidence>
<name>A0A7S4T1T6_9STRA</name>
<evidence type="ECO:0008006" key="2">
    <source>
        <dbReference type="Google" id="ProtNLM"/>
    </source>
</evidence>
<dbReference type="AlphaFoldDB" id="A0A7S4T1T6"/>
<sequence>MNRYPNISEMKESSKVILDSRRFCHKPTGVKRQRLFITIIITIVMCSSRPSVVESFSSQPFLGRNDQPHLDQQPYVNRKLFYSHLDRYSYRNQQTNLSRINSATIDPPRAYGGDSSDMSSFQKKMLERMTGKKLTTTRRSKRIRTVKLPPNVQTVRTLEEYKKVVAGEKDRLVVVRFFATWCKVSYYYQNAASQLGIDQCTSLGFVSPFRHIFDSSNFSTDSSFRESG</sequence>
<dbReference type="InterPro" id="IPR036249">
    <property type="entry name" value="Thioredoxin-like_sf"/>
</dbReference>